<dbReference type="PANTHER" id="PTHR12058">
    <property type="entry name" value="ARP2/3 COMPLEX 34 KDA SUBUNIT"/>
    <property type="match status" value="1"/>
</dbReference>
<keyword evidence="3 6" id="KW-0963">Cytoplasm</keyword>
<evidence type="ECO:0000256" key="1">
    <source>
        <dbReference type="ARBA" id="ARBA00004245"/>
    </source>
</evidence>
<dbReference type="FunFam" id="3.30.1460.20:FF:000002">
    <property type="entry name" value="Arp2/3 complex 34 kDa subunit"/>
    <property type="match status" value="1"/>
</dbReference>
<dbReference type="AlphaFoldDB" id="A0A818FJY7"/>
<evidence type="ECO:0000256" key="6">
    <source>
        <dbReference type="RuleBase" id="RU364015"/>
    </source>
</evidence>
<keyword evidence="4 6" id="KW-0009">Actin-binding</keyword>
<dbReference type="GO" id="GO:0005885">
    <property type="term" value="C:Arp2/3 protein complex"/>
    <property type="evidence" value="ECO:0007669"/>
    <property type="project" value="InterPro"/>
</dbReference>
<protein>
    <recommendedName>
        <fullName evidence="6">Arp2/3 complex 34 kDa subunit</fullName>
    </recommendedName>
</protein>
<accession>A0A818FJY7</accession>
<evidence type="ECO:0000256" key="3">
    <source>
        <dbReference type="ARBA" id="ARBA00022490"/>
    </source>
</evidence>
<dbReference type="Gene3D" id="3.30.1460.20">
    <property type="match status" value="2"/>
</dbReference>
<reference evidence="7" key="1">
    <citation type="submission" date="2021-02" db="EMBL/GenBank/DDBJ databases">
        <authorList>
            <person name="Nowell W R."/>
        </authorList>
    </citation>
    <scope>NUCLEOTIDE SEQUENCE</scope>
</reference>
<comment type="similarity">
    <text evidence="2 6">Belongs to the ARPC2 family.</text>
</comment>
<keyword evidence="5 6" id="KW-0206">Cytoskeleton</keyword>
<organism evidence="7 8">
    <name type="scientific">Rotaria socialis</name>
    <dbReference type="NCBI Taxonomy" id="392032"/>
    <lineage>
        <taxon>Eukaryota</taxon>
        <taxon>Metazoa</taxon>
        <taxon>Spiralia</taxon>
        <taxon>Gnathifera</taxon>
        <taxon>Rotifera</taxon>
        <taxon>Eurotatoria</taxon>
        <taxon>Bdelloidea</taxon>
        <taxon>Philodinida</taxon>
        <taxon>Philodinidae</taxon>
        <taxon>Rotaria</taxon>
    </lineage>
</organism>
<comment type="subunit">
    <text evidence="6">Component of the Arp2/3 complex.</text>
</comment>
<proteinExistence type="inferred from homology"/>
<comment type="subcellular location">
    <subcellularLocation>
        <location evidence="1 6">Cytoplasm</location>
        <location evidence="1 6">Cytoskeleton</location>
    </subcellularLocation>
</comment>
<dbReference type="EMBL" id="CAJNYV010002428">
    <property type="protein sequence ID" value="CAF3476688.1"/>
    <property type="molecule type" value="Genomic_DNA"/>
</dbReference>
<dbReference type="GO" id="GO:0051015">
    <property type="term" value="F:actin filament binding"/>
    <property type="evidence" value="ECO:0007669"/>
    <property type="project" value="TreeGrafter"/>
</dbReference>
<dbReference type="PANTHER" id="PTHR12058:SF0">
    <property type="entry name" value="ACTIN-RELATED PROTEIN 2_3 COMPLEX SUBUNIT 2"/>
    <property type="match status" value="1"/>
</dbReference>
<name>A0A818FJY7_9BILA</name>
<dbReference type="GO" id="GO:0034314">
    <property type="term" value="P:Arp2/3 complex-mediated actin nucleation"/>
    <property type="evidence" value="ECO:0007669"/>
    <property type="project" value="InterPro"/>
</dbReference>
<dbReference type="GO" id="GO:0005200">
    <property type="term" value="F:structural constituent of cytoskeleton"/>
    <property type="evidence" value="ECO:0007669"/>
    <property type="project" value="TreeGrafter"/>
</dbReference>
<dbReference type="InterPro" id="IPR007188">
    <property type="entry name" value="ARPC2"/>
</dbReference>
<gene>
    <name evidence="7" type="ORF">KIK155_LOCUS14209</name>
</gene>
<dbReference type="Proteomes" id="UP000663865">
    <property type="component" value="Unassembled WGS sequence"/>
</dbReference>
<sequence>MILLEVHNRIIEELLTLQIEAFLRKEKLVELKTDVIDFDGALYHITSSRDKPFTVSIKLKFLFDLEQHNTDKVKYGDLLVRPLEGYNVTLSLDFNTQLPKGDSNDAWLPLVRKIAMLKRNCFVIVFEKHFEYQTKQESTNGNHKRAVIHYRDDETMYIDASSDRVIVIFPTIFKDVDDNIIGRVFMEEFKERRRQFQQAPQVIVSYRTPPEELKDMYEARTDDNIGYLTFVLFPRHTKEVARDNTINLIHTLRNYLHYHIKCCKAYLHAHMRYKTNEFLKRLQLARPEIKKNIRRGPSIIGDPPAGAE</sequence>
<evidence type="ECO:0000313" key="7">
    <source>
        <dbReference type="EMBL" id="CAF3476688.1"/>
    </source>
</evidence>
<evidence type="ECO:0000313" key="8">
    <source>
        <dbReference type="Proteomes" id="UP000663865"/>
    </source>
</evidence>
<dbReference type="SUPFAM" id="SSF69645">
    <property type="entry name" value="Arp2/3 complex subunits"/>
    <property type="match status" value="2"/>
</dbReference>
<evidence type="ECO:0000256" key="4">
    <source>
        <dbReference type="ARBA" id="ARBA00023203"/>
    </source>
</evidence>
<comment type="function">
    <text evidence="6">Functions as actin-binding component of the Arp2/3 complex which is involved in regulation of actin polymerization and together with an activating nucleation-promoting factor (NPF) mediates the formation of branched actin networks.</text>
</comment>
<evidence type="ECO:0000256" key="5">
    <source>
        <dbReference type="ARBA" id="ARBA00023212"/>
    </source>
</evidence>
<dbReference type="Pfam" id="PF04045">
    <property type="entry name" value="P34-Arc"/>
    <property type="match status" value="1"/>
</dbReference>
<dbReference type="InterPro" id="IPR034666">
    <property type="entry name" value="ARPC2/4"/>
</dbReference>
<evidence type="ECO:0000256" key="2">
    <source>
        <dbReference type="ARBA" id="ARBA00007192"/>
    </source>
</evidence>
<dbReference type="GO" id="GO:0030041">
    <property type="term" value="P:actin filament polymerization"/>
    <property type="evidence" value="ECO:0007669"/>
    <property type="project" value="InterPro"/>
</dbReference>
<comment type="caution">
    <text evidence="7">The sequence shown here is derived from an EMBL/GenBank/DDBJ whole genome shotgun (WGS) entry which is preliminary data.</text>
</comment>